<feature type="repeat" description="TPR" evidence="3">
    <location>
        <begin position="360"/>
        <end position="393"/>
    </location>
</feature>
<dbReference type="InterPro" id="IPR051685">
    <property type="entry name" value="Ycf3/AcsC/BcsC/TPR_MFPF"/>
</dbReference>
<evidence type="ECO:0000256" key="1">
    <source>
        <dbReference type="ARBA" id="ARBA00022737"/>
    </source>
</evidence>
<gene>
    <name evidence="4" type="ORF">KME25_29340</name>
</gene>
<reference evidence="4" key="2">
    <citation type="journal article" date="2022" name="Microbiol. Resour. Announc.">
        <title>Metagenome Sequencing to Explore Phylogenomics of Terrestrial Cyanobacteria.</title>
        <authorList>
            <person name="Ward R.D."/>
            <person name="Stajich J.E."/>
            <person name="Johansen J.R."/>
            <person name="Huntemann M."/>
            <person name="Clum A."/>
            <person name="Foster B."/>
            <person name="Foster B."/>
            <person name="Roux S."/>
            <person name="Palaniappan K."/>
            <person name="Varghese N."/>
            <person name="Mukherjee S."/>
            <person name="Reddy T.B.K."/>
            <person name="Daum C."/>
            <person name="Copeland A."/>
            <person name="Chen I.A."/>
            <person name="Ivanova N.N."/>
            <person name="Kyrpides N.C."/>
            <person name="Shapiro N."/>
            <person name="Eloe-Fadrosh E.A."/>
            <person name="Pietrasiak N."/>
        </authorList>
    </citation>
    <scope>NUCLEOTIDE SEQUENCE</scope>
    <source>
        <strain evidence="4">CPER-KK1</strain>
    </source>
</reference>
<dbReference type="Gene3D" id="1.25.40.10">
    <property type="entry name" value="Tetratricopeptide repeat domain"/>
    <property type="match status" value="2"/>
</dbReference>
<name>A0A951PSF4_9CYAN</name>
<dbReference type="SMART" id="SM00028">
    <property type="entry name" value="TPR"/>
    <property type="match status" value="5"/>
</dbReference>
<keyword evidence="2 3" id="KW-0802">TPR repeat</keyword>
<feature type="repeat" description="TPR" evidence="3">
    <location>
        <begin position="258"/>
        <end position="291"/>
    </location>
</feature>
<keyword evidence="1" id="KW-0677">Repeat</keyword>
<dbReference type="PANTHER" id="PTHR44943">
    <property type="entry name" value="CELLULOSE SYNTHASE OPERON PROTEIN C"/>
    <property type="match status" value="1"/>
</dbReference>
<evidence type="ECO:0000256" key="3">
    <source>
        <dbReference type="PROSITE-ProRule" id="PRU00339"/>
    </source>
</evidence>
<dbReference type="Pfam" id="PF13414">
    <property type="entry name" value="TPR_11"/>
    <property type="match status" value="2"/>
</dbReference>
<dbReference type="Proteomes" id="UP000753908">
    <property type="component" value="Unassembled WGS sequence"/>
</dbReference>
<feature type="repeat" description="TPR" evidence="3">
    <location>
        <begin position="224"/>
        <end position="257"/>
    </location>
</feature>
<dbReference type="Pfam" id="PF00515">
    <property type="entry name" value="TPR_1"/>
    <property type="match status" value="2"/>
</dbReference>
<dbReference type="PANTHER" id="PTHR44943:SF4">
    <property type="entry name" value="TPR REPEAT-CONTAINING PROTEIN MJ0798"/>
    <property type="match status" value="1"/>
</dbReference>
<dbReference type="PROSITE" id="PS50293">
    <property type="entry name" value="TPR_REGION"/>
    <property type="match status" value="5"/>
</dbReference>
<evidence type="ECO:0000313" key="5">
    <source>
        <dbReference type="Proteomes" id="UP000753908"/>
    </source>
</evidence>
<sequence>MTLDSSEWDEDLPADPEEEYQTFVRTLERTEGFRLLFVRCTPAEGEYLIARVKDDLPKKTIEFLRLDKPIENLYEIVERLPNREQINILFVQGLEHSFYEYEQVKFGDTNERDFYSWKGVPRILNHLNQQRERFRDDFEICFVFLLRSFSLKYFIHRAPDFFDWRSSVFEFPTKPELLEQESSRILLEGDYEKYCSLTPEERIQKVLEIQELLEENHQPPSAKASLLLELGNLLVAAKEYEAASTAYDQALKIKPDKHESWYNRGIAPRNLGRIEEAIESYDQALKIKPDLHDAWYNRGYALGNLGRIEEAIESYDQALKIKPDLHEAWNNRGNALRNLGQIEEAIESYDQALKIKPDLHEAWYNKACCYALQGNIEQAIENLQQAINLNPDKYRDMVHTDSDFDKIREDERFQTLIREAVSGD</sequence>
<dbReference type="PROSITE" id="PS50005">
    <property type="entry name" value="TPR"/>
    <property type="match status" value="5"/>
</dbReference>
<evidence type="ECO:0000256" key="2">
    <source>
        <dbReference type="ARBA" id="ARBA00022803"/>
    </source>
</evidence>
<organism evidence="4 5">
    <name type="scientific">Symplocastrum torsivum CPER-KK1</name>
    <dbReference type="NCBI Taxonomy" id="450513"/>
    <lineage>
        <taxon>Bacteria</taxon>
        <taxon>Bacillati</taxon>
        <taxon>Cyanobacteriota</taxon>
        <taxon>Cyanophyceae</taxon>
        <taxon>Oscillatoriophycideae</taxon>
        <taxon>Oscillatoriales</taxon>
        <taxon>Microcoleaceae</taxon>
        <taxon>Symplocastrum</taxon>
    </lineage>
</organism>
<feature type="repeat" description="TPR" evidence="3">
    <location>
        <begin position="326"/>
        <end position="359"/>
    </location>
</feature>
<dbReference type="InterPro" id="IPR019734">
    <property type="entry name" value="TPR_rpt"/>
</dbReference>
<dbReference type="SUPFAM" id="SSF48452">
    <property type="entry name" value="TPR-like"/>
    <property type="match status" value="1"/>
</dbReference>
<dbReference type="NCBIfam" id="NF047558">
    <property type="entry name" value="TPR_END_plus"/>
    <property type="match status" value="1"/>
</dbReference>
<comment type="caution">
    <text evidence="4">The sequence shown here is derived from an EMBL/GenBank/DDBJ whole genome shotgun (WGS) entry which is preliminary data.</text>
</comment>
<accession>A0A951PSF4</accession>
<dbReference type="InterPro" id="IPR011990">
    <property type="entry name" value="TPR-like_helical_dom_sf"/>
</dbReference>
<dbReference type="AlphaFoldDB" id="A0A951PSF4"/>
<evidence type="ECO:0000313" key="4">
    <source>
        <dbReference type="EMBL" id="MBW4548509.1"/>
    </source>
</evidence>
<reference evidence="4" key="1">
    <citation type="submission" date="2021-05" db="EMBL/GenBank/DDBJ databases">
        <authorList>
            <person name="Pietrasiak N."/>
            <person name="Ward R."/>
            <person name="Stajich J.E."/>
            <person name="Kurbessoian T."/>
        </authorList>
    </citation>
    <scope>NUCLEOTIDE SEQUENCE</scope>
    <source>
        <strain evidence="4">CPER-KK1</strain>
    </source>
</reference>
<dbReference type="EMBL" id="JAHHIF010000063">
    <property type="protein sequence ID" value="MBW4548509.1"/>
    <property type="molecule type" value="Genomic_DNA"/>
</dbReference>
<protein>
    <submittedName>
        <fullName evidence="4">Tetratricopeptide repeat protein</fullName>
    </submittedName>
</protein>
<proteinExistence type="predicted"/>
<feature type="repeat" description="TPR" evidence="3">
    <location>
        <begin position="292"/>
        <end position="325"/>
    </location>
</feature>